<evidence type="ECO:0000313" key="5">
    <source>
        <dbReference type="EMBL" id="THD69737.1"/>
    </source>
</evidence>
<dbReference type="InterPro" id="IPR004843">
    <property type="entry name" value="Calcineurin-like_PHP"/>
</dbReference>
<sequence>MTQGRSFLLAVLFLAFFSCATYEAQVRKNQEPFSNKEKELSTRFFLLGDAGNSKQGEVTPGISAFKTAVESGNESDIALILGDNIYEKGLLPKSHPDRSLSEHRIAAQLDALKNFKGRAVVIPGNHDWYDDGLKSLERQQDFIKDYLDKKDVFLPEDGCGLTEVAINDKTHLIVIDSQWYLEDWDEHPTMNDDCDIKTRKRFFIEFESMLKKQEGKTVIIAIHHPIDTYGSHGGYFAAEKHLFPFQKKIPLPGIASLIALVRQNGGVSTQDLQNTYYRDFTNRIKTMLREAPVKAVFVSGHEHTLQYIDGGFYKQVVSGSGSKTSAARLTNDAVFTYGKQGFAVLEVYKDGSSTVRYYTAENTDIPIFTGNVYAADPVIKASFYPENFPDSISASIYEKDAYEVSGVHKSVWGEHYRELYGIRIKAPTVNLDTLYGGLTPIRMGGGHQSKTLRFQDAAGREYNMRALKKSGVKFLQTVVLNDKNLSSEDLTGTLPDKLLMDFFTAAHPYAAFVIPDLSKAAGVYHTNPKLFYIPRQEALGKYNTDYGDELYMIEERPNDAHSDNKSFGLPDQIESTDKLFKELREDEENRLDEGSYLRARLFDMLIGDWDRHGDQWRWAEFHHDGGKTYRPIPRDRDQAFSDFDGALLSTARTLAAPTRMVQRYEPELKNIEWFNVEPLPMDRVLIQNSTRAAYLKEARHLKASLTDDKIEDAFLNLPSELYDHSSTVEIKSILKKRRDLLETIAADYYQLLSELVILHGTDKDDLIEVERLKEGATAISIRRIKDGRAATTLVNRTYYPRETKEIWIYALDDDDVIEVKGKEKATIDIKIIGGQNNDIYRIENGEKVHLYDHKSKPNTIEFNSGASKRFTDSYQLNHFDFNKNITKSPSFYPVLGFNPDAGFIAGAGYNLLKMGFNRNPFSSQHRLSAFYHFATKGVEFNYDGEFAGVFNHMNLITGVRLTNSTFTRNFFGFGSNTINDGENLGFDYYRVNMSTMNGYVGVAKRSEYGSLWETFMSVEAFEVEENKDRFISDFNTDPKLYDWKTYLSLATDYQFENYDFPVNPRRGMLFRFQTGYMLNLRETSKGVLFMKPQLQMYQNITADKKLVLKTNISGHLNIANDLEFFQGAYLGGNSGLRGYRLNRFTGRNSLVFNGDLRYNFNEFKTGILPMQIGVYGGYDLGRVWHPQDPFNQWQNSFGGGLYIVASRLLFLDLSLFASDEDTRFGFRFGVNF</sequence>
<keyword evidence="2" id="KW-0378">Hydrolase</keyword>
<evidence type="ECO:0000256" key="2">
    <source>
        <dbReference type="ARBA" id="ARBA00022801"/>
    </source>
</evidence>
<keyword evidence="6" id="KW-1185">Reference proteome</keyword>
<evidence type="ECO:0000256" key="1">
    <source>
        <dbReference type="ARBA" id="ARBA00022729"/>
    </source>
</evidence>
<proteinExistence type="predicted"/>
<dbReference type="GO" id="GO:0016787">
    <property type="term" value="F:hydrolase activity"/>
    <property type="evidence" value="ECO:0007669"/>
    <property type="project" value="UniProtKB-KW"/>
</dbReference>
<keyword evidence="1 3" id="KW-0732">Signal</keyword>
<reference evidence="5 6" key="1">
    <citation type="submission" date="2019-04" db="EMBL/GenBank/DDBJ databases">
        <title>Draft genome sequence of Robertkochia marina CC-AMO-30D.</title>
        <authorList>
            <person name="Hameed A."/>
            <person name="Lin S.-Y."/>
            <person name="Shahina M."/>
            <person name="Lai W.-A."/>
            <person name="Young C.-C."/>
        </authorList>
    </citation>
    <scope>NUCLEOTIDE SEQUENCE [LARGE SCALE GENOMIC DNA]</scope>
    <source>
        <strain evidence="5 6">CC-AMO-30D</strain>
    </source>
</reference>
<organism evidence="5 6">
    <name type="scientific">Robertkochia marina</name>
    <dbReference type="NCBI Taxonomy" id="1227945"/>
    <lineage>
        <taxon>Bacteria</taxon>
        <taxon>Pseudomonadati</taxon>
        <taxon>Bacteroidota</taxon>
        <taxon>Flavobacteriia</taxon>
        <taxon>Flavobacteriales</taxon>
        <taxon>Flavobacteriaceae</taxon>
        <taxon>Robertkochia</taxon>
    </lineage>
</organism>
<comment type="caution">
    <text evidence="5">The sequence shown here is derived from an EMBL/GenBank/DDBJ whole genome shotgun (WGS) entry which is preliminary data.</text>
</comment>
<name>A0A4S3M689_9FLAO</name>
<dbReference type="OrthoDB" id="333971at2"/>
<dbReference type="Gene3D" id="3.60.21.10">
    <property type="match status" value="1"/>
</dbReference>
<dbReference type="SUPFAM" id="SSF56300">
    <property type="entry name" value="Metallo-dependent phosphatases"/>
    <property type="match status" value="1"/>
</dbReference>
<dbReference type="RefSeq" id="WP_136335227.1">
    <property type="nucleotide sequence ID" value="NZ_QXMP01000002.1"/>
</dbReference>
<dbReference type="PANTHER" id="PTHR10161">
    <property type="entry name" value="TARTRATE-RESISTANT ACID PHOSPHATASE TYPE 5"/>
    <property type="match status" value="1"/>
</dbReference>
<dbReference type="EMBL" id="SSMC01000001">
    <property type="protein sequence ID" value="THD69737.1"/>
    <property type="molecule type" value="Genomic_DNA"/>
</dbReference>
<feature type="domain" description="Calcineurin-like phosphoesterase" evidence="4">
    <location>
        <begin position="45"/>
        <end position="241"/>
    </location>
</feature>
<dbReference type="Gene3D" id="2.40.160.50">
    <property type="entry name" value="membrane protein fhac: a member of the omp85/tpsb transporter family"/>
    <property type="match status" value="1"/>
</dbReference>
<dbReference type="GO" id="GO:0019867">
    <property type="term" value="C:outer membrane"/>
    <property type="evidence" value="ECO:0007669"/>
    <property type="project" value="InterPro"/>
</dbReference>
<gene>
    <name evidence="5" type="ORF">E7Z59_05260</name>
</gene>
<evidence type="ECO:0000259" key="4">
    <source>
        <dbReference type="Pfam" id="PF00149"/>
    </source>
</evidence>
<feature type="chain" id="PRO_5020602604" evidence="3">
    <location>
        <begin position="21"/>
        <end position="1232"/>
    </location>
</feature>
<evidence type="ECO:0000313" key="6">
    <source>
        <dbReference type="Proteomes" id="UP000305939"/>
    </source>
</evidence>
<dbReference type="AlphaFoldDB" id="A0A4S3M689"/>
<protein>
    <submittedName>
        <fullName evidence="5">Phosphoesterase</fullName>
    </submittedName>
</protein>
<evidence type="ECO:0000256" key="3">
    <source>
        <dbReference type="SAM" id="SignalP"/>
    </source>
</evidence>
<feature type="signal peptide" evidence="3">
    <location>
        <begin position="1"/>
        <end position="20"/>
    </location>
</feature>
<accession>A0A4S3M689</accession>
<dbReference type="InterPro" id="IPR029052">
    <property type="entry name" value="Metallo-depent_PP-like"/>
</dbReference>
<dbReference type="InterPro" id="IPR051558">
    <property type="entry name" value="Metallophosphoesterase_PAP"/>
</dbReference>
<dbReference type="Proteomes" id="UP000305939">
    <property type="component" value="Unassembled WGS sequence"/>
</dbReference>
<dbReference type="PANTHER" id="PTHR10161:SF14">
    <property type="entry name" value="TARTRATE-RESISTANT ACID PHOSPHATASE TYPE 5"/>
    <property type="match status" value="1"/>
</dbReference>
<dbReference type="Pfam" id="PF00149">
    <property type="entry name" value="Metallophos"/>
    <property type="match status" value="1"/>
</dbReference>
<dbReference type="PROSITE" id="PS51257">
    <property type="entry name" value="PROKAR_LIPOPROTEIN"/>
    <property type="match status" value="1"/>
</dbReference>